<dbReference type="SUPFAM" id="SSF51735">
    <property type="entry name" value="NAD(P)-binding Rossmann-fold domains"/>
    <property type="match status" value="1"/>
</dbReference>
<dbReference type="Gene3D" id="3.40.50.720">
    <property type="entry name" value="NAD(P)-binding Rossmann-like Domain"/>
    <property type="match status" value="1"/>
</dbReference>
<keyword evidence="3" id="KW-0862">Zinc</keyword>
<reference evidence="5" key="1">
    <citation type="journal article" date="2012" name="Mol. Plant Microbe Interact.">
        <title>A highly conserved effector in Fusarium oxysporum is required for full virulence on Arabidopsis.</title>
        <authorList>
            <person name="Thatcher L.F."/>
            <person name="Gardiner D.M."/>
            <person name="Kazan K."/>
            <person name="Manners J."/>
        </authorList>
    </citation>
    <scope>NUCLEOTIDE SEQUENCE [LARGE SCALE GENOMIC DNA]</scope>
    <source>
        <strain evidence="5">Fo5176</strain>
    </source>
</reference>
<organism evidence="4 5">
    <name type="scientific">Fusarium oxysporum (strain Fo5176)</name>
    <name type="common">Fusarium vascular wilt</name>
    <dbReference type="NCBI Taxonomy" id="660025"/>
    <lineage>
        <taxon>Eukaryota</taxon>
        <taxon>Fungi</taxon>
        <taxon>Dikarya</taxon>
        <taxon>Ascomycota</taxon>
        <taxon>Pezizomycotina</taxon>
        <taxon>Sordariomycetes</taxon>
        <taxon>Hypocreomycetidae</taxon>
        <taxon>Hypocreales</taxon>
        <taxon>Nectriaceae</taxon>
        <taxon>Fusarium</taxon>
        <taxon>Fusarium oxysporum species complex</taxon>
    </lineage>
</organism>
<dbReference type="Proteomes" id="UP000002489">
    <property type="component" value="Unassembled WGS sequence"/>
</dbReference>
<dbReference type="AlphaFoldDB" id="A0A0D2XZU5"/>
<comment type="cofactor">
    <cofactor evidence="1">
        <name>Zn(2+)</name>
        <dbReference type="ChEBI" id="CHEBI:29105"/>
    </cofactor>
</comment>
<proteinExistence type="predicted"/>
<dbReference type="EnsemblFungi" id="FOXG_09527T0">
    <property type="protein sequence ID" value="FOXG_09527P0"/>
    <property type="gene ID" value="FOXG_09527"/>
</dbReference>
<evidence type="ECO:0000256" key="1">
    <source>
        <dbReference type="ARBA" id="ARBA00001947"/>
    </source>
</evidence>
<reference evidence="4" key="2">
    <citation type="submission" date="2025-08" db="UniProtKB">
        <authorList>
            <consortium name="EnsemblFungi"/>
        </authorList>
    </citation>
    <scope>IDENTIFICATION</scope>
    <source>
        <strain evidence="4">4287 / CBS 123668 / FGSC 9935 / NRRL 34936</strain>
    </source>
</reference>
<evidence type="ECO:0008006" key="6">
    <source>
        <dbReference type="Google" id="ProtNLM"/>
    </source>
</evidence>
<keyword evidence="2" id="KW-0479">Metal-binding</keyword>
<accession>A0A0D2XZU5</accession>
<sequence length="106" mass="12019">MVVEVVGQPPALRTAFDIVRPFGAISSIGVHNKEIPWTGDDAYTKNIRVQMGRCPVRSVFDEALKLLEQKQDQIGFLFDHIMPLAQAPEGYTLFEQRKMQKVVFTL</sequence>
<dbReference type="PANTHER" id="PTHR42813:SF2">
    <property type="entry name" value="DEHYDROGENASE, ZINC-CONTAINING, PUTATIVE (AFU_ORTHOLOGUE AFUA_2G02810)-RELATED"/>
    <property type="match status" value="1"/>
</dbReference>
<dbReference type="InterPro" id="IPR036291">
    <property type="entry name" value="NAD(P)-bd_dom_sf"/>
</dbReference>
<dbReference type="Gene3D" id="3.90.180.10">
    <property type="entry name" value="Medium-chain alcohol dehydrogenases, catalytic domain"/>
    <property type="match status" value="1"/>
</dbReference>
<dbReference type="PANTHER" id="PTHR42813">
    <property type="entry name" value="ZINC-TYPE ALCOHOL DEHYDROGENASE-LIKE"/>
    <property type="match status" value="1"/>
</dbReference>
<name>A0A0D2XZU5_FUSOF</name>
<dbReference type="GO" id="GO:0046872">
    <property type="term" value="F:metal ion binding"/>
    <property type="evidence" value="ECO:0007669"/>
    <property type="project" value="UniProtKB-KW"/>
</dbReference>
<evidence type="ECO:0000313" key="5">
    <source>
        <dbReference type="Proteomes" id="UP000002489"/>
    </source>
</evidence>
<protein>
    <recommendedName>
        <fullName evidence="6">Alcohol dehydrogenase-like C-terminal domain-containing protein</fullName>
    </recommendedName>
</protein>
<evidence type="ECO:0000256" key="3">
    <source>
        <dbReference type="ARBA" id="ARBA00022833"/>
    </source>
</evidence>
<evidence type="ECO:0000313" key="4">
    <source>
        <dbReference type="EnsemblFungi" id="FOXG_09527P0"/>
    </source>
</evidence>
<dbReference type="STRING" id="426428.A0A0D2XZU5"/>
<evidence type="ECO:0000256" key="2">
    <source>
        <dbReference type="ARBA" id="ARBA00022723"/>
    </source>
</evidence>